<dbReference type="SUPFAM" id="SSF82544">
    <property type="entry name" value="GckA/TtuD-like"/>
    <property type="match status" value="1"/>
</dbReference>
<dbReference type="GO" id="GO:0005524">
    <property type="term" value="F:ATP binding"/>
    <property type="evidence" value="ECO:0007669"/>
    <property type="project" value="UniProtKB-KW"/>
</dbReference>
<evidence type="ECO:0000256" key="2">
    <source>
        <dbReference type="ARBA" id="ARBA00022741"/>
    </source>
</evidence>
<dbReference type="GO" id="GO:0005737">
    <property type="term" value="C:cytoplasm"/>
    <property type="evidence" value="ECO:0007669"/>
    <property type="project" value="TreeGrafter"/>
</dbReference>
<evidence type="ECO:0000256" key="4">
    <source>
        <dbReference type="ARBA" id="ARBA00022840"/>
    </source>
</evidence>
<dbReference type="Gene3D" id="3.40.50.10180">
    <property type="entry name" value="Glycerate kinase, MOFRL-like N-terminal domain"/>
    <property type="match status" value="1"/>
</dbReference>
<evidence type="ECO:0000256" key="1">
    <source>
        <dbReference type="ARBA" id="ARBA00022679"/>
    </source>
</evidence>
<keyword evidence="3 7" id="KW-0418">Kinase</keyword>
<keyword evidence="4" id="KW-0067">ATP-binding</keyword>
<dbReference type="Pfam" id="PF13660">
    <property type="entry name" value="DUF4147"/>
    <property type="match status" value="1"/>
</dbReference>
<dbReference type="FunFam" id="3.40.1480.10:FF:000002">
    <property type="entry name" value="Glycerate kinase"/>
    <property type="match status" value="1"/>
</dbReference>
<dbReference type="InterPro" id="IPR038614">
    <property type="entry name" value="GK_N_sf"/>
</dbReference>
<dbReference type="InterPro" id="IPR025286">
    <property type="entry name" value="MOFRL_assoc_dom"/>
</dbReference>
<feature type="domain" description="MOFRL" evidence="5">
    <location>
        <begin position="350"/>
        <end position="455"/>
    </location>
</feature>
<organism evidence="7 8">
    <name type="scientific">Candidatus Viridilinea halotolerans</name>
    <dbReference type="NCBI Taxonomy" id="2491704"/>
    <lineage>
        <taxon>Bacteria</taxon>
        <taxon>Bacillati</taxon>
        <taxon>Chloroflexota</taxon>
        <taxon>Chloroflexia</taxon>
        <taxon>Chloroflexales</taxon>
        <taxon>Chloroflexineae</taxon>
        <taxon>Oscillochloridaceae</taxon>
        <taxon>Candidatus Viridilinea</taxon>
    </lineage>
</organism>
<dbReference type="PANTHER" id="PTHR12227:SF0">
    <property type="entry name" value="GLYCERATE KINASE"/>
    <property type="match status" value="1"/>
</dbReference>
<evidence type="ECO:0000313" key="8">
    <source>
        <dbReference type="Proteomes" id="UP000280307"/>
    </source>
</evidence>
<dbReference type="Proteomes" id="UP000280307">
    <property type="component" value="Unassembled WGS sequence"/>
</dbReference>
<dbReference type="GO" id="GO:0008887">
    <property type="term" value="F:glycerate kinase activity"/>
    <property type="evidence" value="ECO:0007669"/>
    <property type="project" value="InterPro"/>
</dbReference>
<comment type="caution">
    <text evidence="7">The sequence shown here is derived from an EMBL/GenBank/DDBJ whole genome shotgun (WGS) entry which is preliminary data.</text>
</comment>
<accession>A0A426UAV7</accession>
<gene>
    <name evidence="7" type="ORF">EI684_01045</name>
</gene>
<dbReference type="InterPro" id="IPR037035">
    <property type="entry name" value="GK-like_C_sf"/>
</dbReference>
<dbReference type="Gene3D" id="3.40.1480.10">
    <property type="entry name" value="MOFRL domain"/>
    <property type="match status" value="1"/>
</dbReference>
<evidence type="ECO:0000259" key="5">
    <source>
        <dbReference type="Pfam" id="PF05161"/>
    </source>
</evidence>
<evidence type="ECO:0000256" key="3">
    <source>
        <dbReference type="ARBA" id="ARBA00022777"/>
    </source>
</evidence>
<name>A0A426UAV7_9CHLR</name>
<feature type="domain" description="MOFRL-associated" evidence="6">
    <location>
        <begin position="28"/>
        <end position="266"/>
    </location>
</feature>
<dbReference type="AlphaFoldDB" id="A0A426UAV7"/>
<evidence type="ECO:0000259" key="6">
    <source>
        <dbReference type="Pfam" id="PF13660"/>
    </source>
</evidence>
<evidence type="ECO:0000313" key="7">
    <source>
        <dbReference type="EMBL" id="RRR77793.1"/>
    </source>
</evidence>
<keyword evidence="2" id="KW-0547">Nucleotide-binding</keyword>
<sequence length="462" mass="47229">MDKQIQTPSAEFQFLTHSLREAEAGPTITQIMAAALAAVDPAQAVRRMVRREGTLLVAGAQRFDLAAFERVFVVGAGKAGVPMALALSEILGDRLTTGLVVVKDGHGETTPHPTLRFVAAGHPLPDARGVAAAQAMAELLAQAGPRDLVIALISGGGSALLTLPVPGVSLSDLQAMTQALLASGAEIGAINTLRKHLDQLKGGGLARMAYPAQVLTLILSDVVGNPLDVIASGPTVADPSTFQDALALVAQFGLSERLPPAILHHLRQGAAGAVAETLKADDTALVGVHNLLVAANRQAATAALVAARAADWQTLLLTTALTGEAREAGRFLAAILREVATSGQPLARPCCIVAGGETTVTLRGDGRGGRNQELALAATPVLAGLERIALIALATDGGDGPTDAAGAVVTGTTLARAHALGLDATAHLARNDAYPFFAALDDLLRPGPTGTNVNDLTLLCAW</sequence>
<dbReference type="InterPro" id="IPR007835">
    <property type="entry name" value="MOFRL"/>
</dbReference>
<dbReference type="Pfam" id="PF05161">
    <property type="entry name" value="MOFRL"/>
    <property type="match status" value="1"/>
</dbReference>
<reference evidence="7 8" key="1">
    <citation type="submission" date="2018-12" db="EMBL/GenBank/DDBJ databases">
        <title>Genome Sequence of Candidatus Viridilinea halotolerans isolated from saline sulfide-rich spring.</title>
        <authorList>
            <person name="Grouzdev D.S."/>
            <person name="Burganskaya E.I."/>
            <person name="Krutkina M.S."/>
            <person name="Sukhacheva M.V."/>
            <person name="Gorlenko V.M."/>
        </authorList>
    </citation>
    <scope>NUCLEOTIDE SEQUENCE [LARGE SCALE GENOMIC DNA]</scope>
    <source>
        <strain evidence="7">Chok-6</strain>
    </source>
</reference>
<keyword evidence="1" id="KW-0808">Transferase</keyword>
<proteinExistence type="predicted"/>
<protein>
    <submittedName>
        <fullName evidence="7">Glycerate kinase</fullName>
    </submittedName>
</protein>
<dbReference type="FunFam" id="3.40.50.10180:FF:000001">
    <property type="entry name" value="Glycerate kinase"/>
    <property type="match status" value="1"/>
</dbReference>
<dbReference type="EMBL" id="RSAS01000046">
    <property type="protein sequence ID" value="RRR77793.1"/>
    <property type="molecule type" value="Genomic_DNA"/>
</dbReference>
<dbReference type="PANTHER" id="PTHR12227">
    <property type="entry name" value="GLYCERATE KINASE"/>
    <property type="match status" value="1"/>
</dbReference>
<dbReference type="InterPro" id="IPR039760">
    <property type="entry name" value="MOFRL_protein"/>
</dbReference>